<accession>A0ABT1T9R7</accession>
<dbReference type="Proteomes" id="UP001204376">
    <property type="component" value="Unassembled WGS sequence"/>
</dbReference>
<comment type="caution">
    <text evidence="2">The sequence shown here is derived from an EMBL/GenBank/DDBJ whole genome shotgun (WGS) entry which is preliminary data.</text>
</comment>
<organism evidence="2 3">
    <name type="scientific">Mucilaginibacter aquariorum</name>
    <dbReference type="NCBI Taxonomy" id="2967225"/>
    <lineage>
        <taxon>Bacteria</taxon>
        <taxon>Pseudomonadati</taxon>
        <taxon>Bacteroidota</taxon>
        <taxon>Sphingobacteriia</taxon>
        <taxon>Sphingobacteriales</taxon>
        <taxon>Sphingobacteriaceae</taxon>
        <taxon>Mucilaginibacter</taxon>
    </lineage>
</organism>
<evidence type="ECO:0000313" key="2">
    <source>
        <dbReference type="EMBL" id="MCQ6961198.1"/>
    </source>
</evidence>
<keyword evidence="3" id="KW-1185">Reference proteome</keyword>
<keyword evidence="1" id="KW-1133">Transmembrane helix</keyword>
<evidence type="ECO:0000313" key="3">
    <source>
        <dbReference type="Proteomes" id="UP001204376"/>
    </source>
</evidence>
<feature type="transmembrane region" description="Helical" evidence="1">
    <location>
        <begin position="7"/>
        <end position="25"/>
    </location>
</feature>
<sequence>MKQEYKILLWGLIAICLCDILGAIASRQFNFNAAILAPVSFIIYIAFGFAGTQRKRLTTGLLISAGIGLFDSTIGWKISMLLKANTGNLKNNPTIPVWISTAIFVTILASLCGLFGGGLAMLVKKYSKAT</sequence>
<keyword evidence="1" id="KW-0812">Transmembrane</keyword>
<gene>
    <name evidence="2" type="ORF">NPE20_24710</name>
</gene>
<evidence type="ECO:0000256" key="1">
    <source>
        <dbReference type="SAM" id="Phobius"/>
    </source>
</evidence>
<feature type="transmembrane region" description="Helical" evidence="1">
    <location>
        <begin position="57"/>
        <end position="78"/>
    </location>
</feature>
<dbReference type="RefSeq" id="WP_256541368.1">
    <property type="nucleotide sequence ID" value="NZ_JANHOH010000012.1"/>
</dbReference>
<name>A0ABT1T9R7_9SPHI</name>
<feature type="transmembrane region" description="Helical" evidence="1">
    <location>
        <begin position="31"/>
        <end position="50"/>
    </location>
</feature>
<feature type="transmembrane region" description="Helical" evidence="1">
    <location>
        <begin position="98"/>
        <end position="123"/>
    </location>
</feature>
<reference evidence="2 3" key="1">
    <citation type="submission" date="2022-07" db="EMBL/GenBank/DDBJ databases">
        <title>Mucilaginibacter sp. JC4.</title>
        <authorList>
            <person name="Le V."/>
            <person name="Ko S.-R."/>
            <person name="Ahn C.-Y."/>
            <person name="Oh H.-M."/>
        </authorList>
    </citation>
    <scope>NUCLEOTIDE SEQUENCE [LARGE SCALE GENOMIC DNA]</scope>
    <source>
        <strain evidence="2 3">JC4</strain>
    </source>
</reference>
<keyword evidence="1" id="KW-0472">Membrane</keyword>
<protein>
    <submittedName>
        <fullName evidence="2">Uncharacterized protein</fullName>
    </submittedName>
</protein>
<proteinExistence type="predicted"/>
<dbReference type="EMBL" id="JANHOH010000012">
    <property type="protein sequence ID" value="MCQ6961198.1"/>
    <property type="molecule type" value="Genomic_DNA"/>
</dbReference>